<evidence type="ECO:0000256" key="10">
    <source>
        <dbReference type="RuleBase" id="RU000304"/>
    </source>
</evidence>
<sequence length="487" mass="53959">MMASPQEEDIIKKNYKFLSSLGCGAFGEVILAQHLPTKTKVAIKVLEKEYNDEEYINSEVAIHKSLHHRNIIQFFHAINTLRTTYLVMEYLEGKDLVRLINKVGCLTEEEARPIFNQLASAVHFLHQRLIAHRDIKLENILLGQGGKVKLCDFGLATQLIEGQMLEELWGSLPYLAPEILAGTPYDALAGDMWSLGIVFYVLVTGRLPYVESTPEAMYHLITTTPCRIPYHLSRPCFLMLARLLTGYLWFRLTSSRLVELPWLGHIQEHVTPPAKEILPKVVETMCNIGYTCEQVVSSLKDPQSNLTATINILKFKVSSGDSSLRHIIPAVATSVPVVLKRSHSQPALLSRGESTHTHLLHTHTCPEALHYPDNTAPEGDALATETINPATGDTTVTMMSLDSLADESSSPDPPLNGNCVGLVNLAFTEEEESREPEVPSDQPQVVPTASGTRPLRGWKLMKKRISSALRALCCCCLPTPPGQTEVA</sequence>
<dbReference type="PROSITE" id="PS50011">
    <property type="entry name" value="PROTEIN_KINASE_DOM"/>
    <property type="match status" value="1"/>
</dbReference>
<name>A0A8J6GU55_MICOH</name>
<evidence type="ECO:0000256" key="1">
    <source>
        <dbReference type="ARBA" id="ARBA00012513"/>
    </source>
</evidence>
<proteinExistence type="inferred from homology"/>
<dbReference type="SUPFAM" id="SSF56112">
    <property type="entry name" value="Protein kinase-like (PK-like)"/>
    <property type="match status" value="1"/>
</dbReference>
<dbReference type="PANTHER" id="PTHR24346:SF85">
    <property type="entry name" value="RIKEN CDNA 1810024B03 GENE"/>
    <property type="match status" value="1"/>
</dbReference>
<comment type="similarity">
    <text evidence="10">Belongs to the protein kinase superfamily.</text>
</comment>
<evidence type="ECO:0000313" key="14">
    <source>
        <dbReference type="Proteomes" id="UP000710432"/>
    </source>
</evidence>
<evidence type="ECO:0000256" key="5">
    <source>
        <dbReference type="ARBA" id="ARBA00022777"/>
    </source>
</evidence>
<evidence type="ECO:0000259" key="12">
    <source>
        <dbReference type="PROSITE" id="PS50011"/>
    </source>
</evidence>
<dbReference type="PROSITE" id="PS00107">
    <property type="entry name" value="PROTEIN_KINASE_ATP"/>
    <property type="match status" value="1"/>
</dbReference>
<feature type="region of interest" description="Disordered" evidence="11">
    <location>
        <begin position="432"/>
        <end position="451"/>
    </location>
</feature>
<evidence type="ECO:0000256" key="7">
    <source>
        <dbReference type="ARBA" id="ARBA00047899"/>
    </source>
</evidence>
<keyword evidence="6 9" id="KW-0067">ATP-binding</keyword>
<keyword evidence="2 10" id="KW-0723">Serine/threonine-protein kinase</keyword>
<dbReference type="FunFam" id="3.30.200.20:FF:000042">
    <property type="entry name" value="Aurora kinase A"/>
    <property type="match status" value="1"/>
</dbReference>
<comment type="catalytic activity">
    <reaction evidence="8">
        <text>L-seryl-[protein] + ATP = O-phospho-L-seryl-[protein] + ADP + H(+)</text>
        <dbReference type="Rhea" id="RHEA:17989"/>
        <dbReference type="Rhea" id="RHEA-COMP:9863"/>
        <dbReference type="Rhea" id="RHEA-COMP:11604"/>
        <dbReference type="ChEBI" id="CHEBI:15378"/>
        <dbReference type="ChEBI" id="CHEBI:29999"/>
        <dbReference type="ChEBI" id="CHEBI:30616"/>
        <dbReference type="ChEBI" id="CHEBI:83421"/>
        <dbReference type="ChEBI" id="CHEBI:456216"/>
        <dbReference type="EC" id="2.7.11.1"/>
    </reaction>
</comment>
<keyword evidence="4 9" id="KW-0547">Nucleotide-binding</keyword>
<dbReference type="SMART" id="SM00220">
    <property type="entry name" value="S_TKc"/>
    <property type="match status" value="1"/>
</dbReference>
<dbReference type="GO" id="GO:0005524">
    <property type="term" value="F:ATP binding"/>
    <property type="evidence" value="ECO:0007669"/>
    <property type="project" value="UniProtKB-UniRule"/>
</dbReference>
<dbReference type="Gene3D" id="1.10.510.10">
    <property type="entry name" value="Transferase(Phosphotransferase) domain 1"/>
    <property type="match status" value="1"/>
</dbReference>
<dbReference type="Pfam" id="PF00069">
    <property type="entry name" value="Pkinase"/>
    <property type="match status" value="1"/>
</dbReference>
<dbReference type="GO" id="GO:0004674">
    <property type="term" value="F:protein serine/threonine kinase activity"/>
    <property type="evidence" value="ECO:0007669"/>
    <property type="project" value="UniProtKB-KW"/>
</dbReference>
<dbReference type="GO" id="GO:0005829">
    <property type="term" value="C:cytosol"/>
    <property type="evidence" value="ECO:0007669"/>
    <property type="project" value="TreeGrafter"/>
</dbReference>
<accession>A0A8J6GU55</accession>
<dbReference type="InterPro" id="IPR011009">
    <property type="entry name" value="Kinase-like_dom_sf"/>
</dbReference>
<evidence type="ECO:0000256" key="9">
    <source>
        <dbReference type="PROSITE-ProRule" id="PRU10141"/>
    </source>
</evidence>
<comment type="catalytic activity">
    <reaction evidence="7">
        <text>L-threonyl-[protein] + ATP = O-phospho-L-threonyl-[protein] + ADP + H(+)</text>
        <dbReference type="Rhea" id="RHEA:46608"/>
        <dbReference type="Rhea" id="RHEA-COMP:11060"/>
        <dbReference type="Rhea" id="RHEA-COMP:11605"/>
        <dbReference type="ChEBI" id="CHEBI:15378"/>
        <dbReference type="ChEBI" id="CHEBI:30013"/>
        <dbReference type="ChEBI" id="CHEBI:30616"/>
        <dbReference type="ChEBI" id="CHEBI:61977"/>
        <dbReference type="ChEBI" id="CHEBI:456216"/>
        <dbReference type="EC" id="2.7.11.1"/>
    </reaction>
</comment>
<keyword evidence="3" id="KW-0808">Transferase</keyword>
<dbReference type="EMBL" id="JAATJU010016849">
    <property type="protein sequence ID" value="KAH0517310.1"/>
    <property type="molecule type" value="Genomic_DNA"/>
</dbReference>
<dbReference type="InterPro" id="IPR008271">
    <property type="entry name" value="Ser/Thr_kinase_AS"/>
</dbReference>
<dbReference type="Proteomes" id="UP000710432">
    <property type="component" value="Unassembled WGS sequence"/>
</dbReference>
<comment type="caution">
    <text evidence="13">The sequence shown here is derived from an EMBL/GenBank/DDBJ whole genome shotgun (WGS) entry which is preliminary data.</text>
</comment>
<dbReference type="GO" id="GO:0045719">
    <property type="term" value="P:negative regulation of glycogen biosynthetic process"/>
    <property type="evidence" value="ECO:0007669"/>
    <property type="project" value="TreeGrafter"/>
</dbReference>
<feature type="compositionally biased region" description="Polar residues" evidence="11">
    <location>
        <begin position="441"/>
        <end position="451"/>
    </location>
</feature>
<dbReference type="InterPro" id="IPR017441">
    <property type="entry name" value="Protein_kinase_ATP_BS"/>
</dbReference>
<evidence type="ECO:0000313" key="13">
    <source>
        <dbReference type="EMBL" id="KAH0517310.1"/>
    </source>
</evidence>
<dbReference type="FunFam" id="1.10.510.10:FF:000571">
    <property type="entry name" value="Maternal embryonic leucine zipper kinase"/>
    <property type="match status" value="1"/>
</dbReference>
<dbReference type="GO" id="GO:0005634">
    <property type="term" value="C:nucleus"/>
    <property type="evidence" value="ECO:0007669"/>
    <property type="project" value="TreeGrafter"/>
</dbReference>
<evidence type="ECO:0000256" key="6">
    <source>
        <dbReference type="ARBA" id="ARBA00022840"/>
    </source>
</evidence>
<dbReference type="PROSITE" id="PS00108">
    <property type="entry name" value="PROTEIN_KINASE_ST"/>
    <property type="match status" value="1"/>
</dbReference>
<dbReference type="EC" id="2.7.11.1" evidence="1"/>
<organism evidence="13 14">
    <name type="scientific">Microtus ochrogaster</name>
    <name type="common">Prairie vole</name>
    <dbReference type="NCBI Taxonomy" id="79684"/>
    <lineage>
        <taxon>Eukaryota</taxon>
        <taxon>Metazoa</taxon>
        <taxon>Chordata</taxon>
        <taxon>Craniata</taxon>
        <taxon>Vertebrata</taxon>
        <taxon>Euteleostomi</taxon>
        <taxon>Mammalia</taxon>
        <taxon>Eutheria</taxon>
        <taxon>Euarchontoglires</taxon>
        <taxon>Glires</taxon>
        <taxon>Rodentia</taxon>
        <taxon>Myomorpha</taxon>
        <taxon>Muroidea</taxon>
        <taxon>Cricetidae</taxon>
        <taxon>Arvicolinae</taxon>
        <taxon>Microtus</taxon>
    </lineage>
</organism>
<evidence type="ECO:0000256" key="2">
    <source>
        <dbReference type="ARBA" id="ARBA00022527"/>
    </source>
</evidence>
<evidence type="ECO:0000256" key="8">
    <source>
        <dbReference type="ARBA" id="ARBA00048679"/>
    </source>
</evidence>
<dbReference type="AlphaFoldDB" id="A0A8J6GU55"/>
<dbReference type="GO" id="GO:0035556">
    <property type="term" value="P:intracellular signal transduction"/>
    <property type="evidence" value="ECO:0007669"/>
    <property type="project" value="TreeGrafter"/>
</dbReference>
<dbReference type="PANTHER" id="PTHR24346">
    <property type="entry name" value="MAP/MICROTUBULE AFFINITY-REGULATING KINASE"/>
    <property type="match status" value="1"/>
</dbReference>
<reference evidence="13" key="1">
    <citation type="submission" date="2020-03" db="EMBL/GenBank/DDBJ databases">
        <title>Studies in the Genomics of Life Span.</title>
        <authorList>
            <person name="Glass D."/>
        </authorList>
    </citation>
    <scope>NUCLEOTIDE SEQUENCE</scope>
    <source>
        <strain evidence="13">LTLLF</strain>
        <tissue evidence="13">Muscle</tissue>
    </source>
</reference>
<dbReference type="InterPro" id="IPR000719">
    <property type="entry name" value="Prot_kinase_dom"/>
</dbReference>
<feature type="domain" description="Protein kinase" evidence="12">
    <location>
        <begin position="15"/>
        <end position="263"/>
    </location>
</feature>
<gene>
    <name evidence="13" type="ORF">LTLLF_121435</name>
</gene>
<evidence type="ECO:0000256" key="11">
    <source>
        <dbReference type="SAM" id="MobiDB-lite"/>
    </source>
</evidence>
<feature type="binding site" evidence="9">
    <location>
        <position position="44"/>
    </location>
    <ligand>
        <name>ATP</name>
        <dbReference type="ChEBI" id="CHEBI:30616"/>
    </ligand>
</feature>
<protein>
    <recommendedName>
        <fullName evidence="1">non-specific serine/threonine protein kinase</fullName>
        <ecNumber evidence="1">2.7.11.1</ecNumber>
    </recommendedName>
</protein>
<evidence type="ECO:0000256" key="4">
    <source>
        <dbReference type="ARBA" id="ARBA00022741"/>
    </source>
</evidence>
<evidence type="ECO:0000256" key="3">
    <source>
        <dbReference type="ARBA" id="ARBA00022679"/>
    </source>
</evidence>
<keyword evidence="5 13" id="KW-0418">Kinase</keyword>